<protein>
    <recommendedName>
        <fullName evidence="1">dATP/dGTP diphosphohydrolase N-terminal domain-containing protein</fullName>
    </recommendedName>
</protein>
<dbReference type="InterPro" id="IPR044038">
    <property type="entry name" value="dATP/dGTP_diPOhydrolase_N"/>
</dbReference>
<dbReference type="EMBL" id="KJ722067">
    <property type="protein sequence ID" value="AID18008.1"/>
    <property type="molecule type" value="Genomic_DNA"/>
</dbReference>
<evidence type="ECO:0000259" key="1">
    <source>
        <dbReference type="Pfam" id="PF18909"/>
    </source>
</evidence>
<organism evidence="2 3">
    <name type="scientific">Propionibacterium phage Pacnes 2012-15</name>
    <dbReference type="NCBI Taxonomy" id="1498188"/>
    <lineage>
        <taxon>Viruses</taxon>
        <taxon>Duplodnaviria</taxon>
        <taxon>Heunggongvirae</taxon>
        <taxon>Uroviricota</taxon>
        <taxon>Caudoviricetes</taxon>
        <taxon>Pahexavirus</taxon>
        <taxon>Pahexavirus pacnes201215</taxon>
    </lineage>
</organism>
<evidence type="ECO:0000313" key="2">
    <source>
        <dbReference type="EMBL" id="AID18008.1"/>
    </source>
</evidence>
<dbReference type="GeneID" id="24649805"/>
<dbReference type="Proteomes" id="UP000031092">
    <property type="component" value="Segment"/>
</dbReference>
<proteinExistence type="predicted"/>
<dbReference type="RefSeq" id="YP_009151433.1">
    <property type="nucleotide sequence ID" value="NC_027371.1"/>
</dbReference>
<sequence>MDEPTRIYTNPNTGARKELKLCRLSLIDPASLHALGEVAGYGATKYGDNNWTGGYPWCHSVDALYRHVLAWQQGNNLDHESHLPHLAHAAWHCLALLAYQQHDAGQDTRNPWNTHKGDQ</sequence>
<reference evidence="2 3" key="1">
    <citation type="submission" date="2014-04" db="EMBL/GenBank/DDBJ databases">
        <title>Complete genomic sequence of Propionibacterium acnes bacteriophage 2012-15.</title>
        <authorList>
            <person name="Song H."/>
            <person name="Lee W."/>
            <person name="Kim S."/>
            <person name="Kim J."/>
        </authorList>
    </citation>
    <scope>NUCLEOTIDE SEQUENCE [LARGE SCALE GENOMIC DNA]</scope>
</reference>
<accession>A0A0A7CHT0</accession>
<keyword evidence="3" id="KW-1185">Reference proteome</keyword>
<feature type="domain" description="dATP/dGTP diphosphohydrolase N-terminal" evidence="1">
    <location>
        <begin position="12"/>
        <end position="109"/>
    </location>
</feature>
<dbReference type="KEGG" id="vg:24649805"/>
<evidence type="ECO:0000313" key="3">
    <source>
        <dbReference type="Proteomes" id="UP000031092"/>
    </source>
</evidence>
<name>A0A0A7CHT0_9CAUD</name>
<dbReference type="OrthoDB" id="12789at10239"/>
<dbReference type="Pfam" id="PF18909">
    <property type="entry name" value="dGTP_diPhyd_N"/>
    <property type="match status" value="1"/>
</dbReference>